<dbReference type="AlphaFoldDB" id="Q1JJV8"/>
<evidence type="ECO:0000313" key="2">
    <source>
        <dbReference type="Proteomes" id="UP000002433"/>
    </source>
</evidence>
<gene>
    <name evidence="1" type="ordered locus">MGAS9429_Spy1678</name>
</gene>
<proteinExistence type="predicted"/>
<dbReference type="KEGG" id="spk:MGAS9429_Spy1678"/>
<organism evidence="1 2">
    <name type="scientific">Streptococcus pyogenes serotype M12 (strain MGAS9429)</name>
    <dbReference type="NCBI Taxonomy" id="370551"/>
    <lineage>
        <taxon>Bacteria</taxon>
        <taxon>Bacillati</taxon>
        <taxon>Bacillota</taxon>
        <taxon>Bacilli</taxon>
        <taxon>Lactobacillales</taxon>
        <taxon>Streptococcaceae</taxon>
        <taxon>Streptococcus</taxon>
    </lineage>
</organism>
<evidence type="ECO:0000313" key="1">
    <source>
        <dbReference type="EMBL" id="ABF32865.1"/>
    </source>
</evidence>
<accession>Q1JJV8</accession>
<protein>
    <submittedName>
        <fullName evidence="1">Uncharacterized protein</fullName>
    </submittedName>
</protein>
<name>Q1JJV8_STRPC</name>
<dbReference type="HOGENOM" id="CLU_3367686_0_0_9"/>
<sequence>MPLKAIKAGKVWMKYAKLFCFDPWIETVILMLTGS</sequence>
<reference evidence="1 2" key="1">
    <citation type="journal article" date="2006" name="Proc. Natl. Acad. Sci. U.S.A.">
        <title>Molecular genetic anatomy of inter- and intraserotype variation in the human bacterial pathogen group A Streptococcus.</title>
        <authorList>
            <person name="Beres S.B."/>
            <person name="Richter E.W."/>
            <person name="Nagiec M.J."/>
            <person name="Sumby P."/>
            <person name="Porcella S.F."/>
            <person name="DeLeo F.R."/>
            <person name="Musser J.M."/>
        </authorList>
    </citation>
    <scope>NUCLEOTIDE SEQUENCE [LARGE SCALE GENOMIC DNA]</scope>
    <source>
        <strain evidence="1 2">MGAS9429</strain>
    </source>
</reference>
<dbReference type="EMBL" id="CP000259">
    <property type="protein sequence ID" value="ABF32865.1"/>
    <property type="molecule type" value="Genomic_DNA"/>
</dbReference>
<dbReference type="Proteomes" id="UP000002433">
    <property type="component" value="Chromosome"/>
</dbReference>